<dbReference type="SUPFAM" id="SSF111126">
    <property type="entry name" value="Ligand-binding domain in the NO signalling and Golgi transport"/>
    <property type="match status" value="1"/>
</dbReference>
<dbReference type="PANTHER" id="PTHR33744:SF1">
    <property type="entry name" value="DNA-BINDING TRANSCRIPTIONAL ACTIVATOR ADER"/>
    <property type="match status" value="1"/>
</dbReference>
<evidence type="ECO:0000259" key="3">
    <source>
        <dbReference type="SMART" id="SM00989"/>
    </source>
</evidence>
<keyword evidence="2" id="KW-0175">Coiled coil</keyword>
<proteinExistence type="inferred from homology"/>
<dbReference type="Pfam" id="PF13556">
    <property type="entry name" value="HTH_30"/>
    <property type="match status" value="1"/>
</dbReference>
<reference evidence="5" key="1">
    <citation type="journal article" date="2019" name="Int. J. Syst. Evol. Microbiol.">
        <title>The Global Catalogue of Microorganisms (GCM) 10K type strain sequencing project: providing services to taxonomists for standard genome sequencing and annotation.</title>
        <authorList>
            <consortium name="The Broad Institute Genomics Platform"/>
            <consortium name="The Broad Institute Genome Sequencing Center for Infectious Disease"/>
            <person name="Wu L."/>
            <person name="Ma J."/>
        </authorList>
    </citation>
    <scope>NUCLEOTIDE SEQUENCE [LARGE SCALE GENOMIC DNA]</scope>
    <source>
        <strain evidence="5">KCTC 13193</strain>
    </source>
</reference>
<evidence type="ECO:0000313" key="5">
    <source>
        <dbReference type="Proteomes" id="UP001595387"/>
    </source>
</evidence>
<dbReference type="Gene3D" id="3.30.1380.20">
    <property type="entry name" value="Trafficking protein particle complex subunit 3"/>
    <property type="match status" value="1"/>
</dbReference>
<evidence type="ECO:0000313" key="4">
    <source>
        <dbReference type="EMBL" id="MFC2948062.1"/>
    </source>
</evidence>
<dbReference type="InterPro" id="IPR024096">
    <property type="entry name" value="NO_sig/Golgi_transp_ligand-bd"/>
</dbReference>
<organism evidence="4 5">
    <name type="scientific">Virgibacillus sediminis</name>
    <dbReference type="NCBI Taxonomy" id="202260"/>
    <lineage>
        <taxon>Bacteria</taxon>
        <taxon>Bacillati</taxon>
        <taxon>Bacillota</taxon>
        <taxon>Bacilli</taxon>
        <taxon>Bacillales</taxon>
        <taxon>Bacillaceae</taxon>
        <taxon>Virgibacillus</taxon>
    </lineage>
</organism>
<dbReference type="RefSeq" id="WP_390304589.1">
    <property type="nucleotide sequence ID" value="NZ_JBHRRZ010000012.1"/>
</dbReference>
<accession>A0ABV7A4R6</accession>
<evidence type="ECO:0000256" key="1">
    <source>
        <dbReference type="ARBA" id="ARBA00006754"/>
    </source>
</evidence>
<evidence type="ECO:0000256" key="2">
    <source>
        <dbReference type="SAM" id="Coils"/>
    </source>
</evidence>
<name>A0ABV7A4R6_9BACI</name>
<dbReference type="InterPro" id="IPR025736">
    <property type="entry name" value="PucR_C-HTH_dom"/>
</dbReference>
<dbReference type="Pfam" id="PF17853">
    <property type="entry name" value="GGDEF_2"/>
    <property type="match status" value="1"/>
</dbReference>
<dbReference type="SMART" id="SM00989">
    <property type="entry name" value="V4R"/>
    <property type="match status" value="1"/>
</dbReference>
<dbReference type="Gene3D" id="1.10.10.2840">
    <property type="entry name" value="PucR C-terminal helix-turn-helix domain"/>
    <property type="match status" value="1"/>
</dbReference>
<dbReference type="Proteomes" id="UP001595387">
    <property type="component" value="Unassembled WGS sequence"/>
</dbReference>
<dbReference type="Pfam" id="PF02830">
    <property type="entry name" value="V4R"/>
    <property type="match status" value="1"/>
</dbReference>
<keyword evidence="5" id="KW-1185">Reference proteome</keyword>
<gene>
    <name evidence="4" type="ORF">ACFODW_06860</name>
</gene>
<dbReference type="PANTHER" id="PTHR33744">
    <property type="entry name" value="CARBOHYDRATE DIACID REGULATOR"/>
    <property type="match status" value="1"/>
</dbReference>
<dbReference type="EMBL" id="JBHRRZ010000012">
    <property type="protein sequence ID" value="MFC2948062.1"/>
    <property type="molecule type" value="Genomic_DNA"/>
</dbReference>
<protein>
    <submittedName>
        <fullName evidence="4">V4R domain-containing protein</fullName>
    </submittedName>
</protein>
<dbReference type="InterPro" id="IPR041522">
    <property type="entry name" value="CdaR_GGDEF"/>
</dbReference>
<sequence>MYIHVPKDSYRISSDENNRKITINPSIFGILFQQLKKNIGEKRVKSFLFHYGWEMGVHDGKEALEQDFPKEAYIRYGPRLHINSGHIRGIEHESRAEFDEDGNLLSIFSEGSWLESYEAREYLKVQGVSETPVCHTLAGYSSGYMSTIFHKPILAKEITCVGCGHEKCSWELKTKEEWEKENEEGVELFEEETIINELSYTYEQLLDQRKFLQELADFQKELTDEIINGSDLKKLVNKASDMIQTPIIIESAEKEYIAHSGLTEEQYHQLQDDLKANSGDSTYLFAKQPYPSKGEIIRTDIQTRLFTPLIVQKRIVGFCSFVYKGETDQNFEKDYLFLDRFSNAISLVMLNEKTEFESMERMKGNFLERMIAGRLPKNEIIKRGNYTGMDLSNPYYIMVIDYETNLDSMEEEFQLGEDIYESIIRYFNSHQEPILAGHYERKLIICNTIDKKKTQDKQKIITGLHALLKKKYKNFTFSFGISTVADDIEQINKYVEEATVCIGLTTGGEITFFRDLGILGILINSGNKQAIKLLAEEKLGPVFEEKNEKELIRTLYLYLLNGGKLEKTMNDLALSMGGLRHRIRKLEDILEVDLRNANVMHELLLLLQSLIALGEWDFEK</sequence>
<dbReference type="InterPro" id="IPR010523">
    <property type="entry name" value="XylR_N"/>
</dbReference>
<dbReference type="Pfam" id="PF06505">
    <property type="entry name" value="XylR_N"/>
    <property type="match status" value="1"/>
</dbReference>
<dbReference type="InterPro" id="IPR042070">
    <property type="entry name" value="PucR_C-HTH_sf"/>
</dbReference>
<dbReference type="InterPro" id="IPR051448">
    <property type="entry name" value="CdaR-like_regulators"/>
</dbReference>
<comment type="caution">
    <text evidence="4">The sequence shown here is derived from an EMBL/GenBank/DDBJ whole genome shotgun (WGS) entry which is preliminary data.</text>
</comment>
<feature type="domain" description="4-vinyl reductase 4VR" evidence="3">
    <location>
        <begin position="112"/>
        <end position="174"/>
    </location>
</feature>
<feature type="coiled-coil region" evidence="2">
    <location>
        <begin position="195"/>
        <end position="222"/>
    </location>
</feature>
<dbReference type="InterPro" id="IPR004096">
    <property type="entry name" value="V4R"/>
</dbReference>
<comment type="similarity">
    <text evidence="1">Belongs to the CdaR family.</text>
</comment>